<dbReference type="PANTHER" id="PTHR10459:SF60">
    <property type="entry name" value="POLY [ADP-RIBOSE] POLYMERASE 2"/>
    <property type="match status" value="1"/>
</dbReference>
<feature type="domain" description="PARP catalytic" evidence="8">
    <location>
        <begin position="398"/>
        <end position="611"/>
    </location>
</feature>
<evidence type="ECO:0000256" key="6">
    <source>
        <dbReference type="SAM" id="MobiDB-lite"/>
    </source>
</evidence>
<dbReference type="CDD" id="cd00027">
    <property type="entry name" value="BRCT"/>
    <property type="match status" value="1"/>
</dbReference>
<evidence type="ECO:0000313" key="10">
    <source>
        <dbReference type="Proteomes" id="UP001220256"/>
    </source>
</evidence>
<protein>
    <recommendedName>
        <fullName evidence="5">Poly [ADP-ribose] polymerase</fullName>
        <shortName evidence="5">PARP</shortName>
        <ecNumber evidence="5">2.4.2.-</ecNumber>
    </recommendedName>
</protein>
<dbReference type="InterPro" id="IPR050800">
    <property type="entry name" value="ARTD/PARP"/>
</dbReference>
<evidence type="ECO:0000256" key="4">
    <source>
        <dbReference type="ARBA" id="ARBA00033987"/>
    </source>
</evidence>
<proteinExistence type="predicted"/>
<sequence length="611" mass="68033">MASKKPVDKLADNLKGLVIGASGTIPGYQHGEIKRMVEKCGAKFASMNIGDCTHLVTTEENVKRKLKKIDQADKLEGCQIVNMDWLLQKIAKDIPKSVQEKILEREKNADIEPKGKKRARESSLGDDQGNSSKKTKDEDQIKLKSMIALVDERYPVPSSTLSVYQDDAGLAWDATLVRSGQNKAVEVSRIQLLVHGESQTFHTWDLQYEFGSAEESNSIGKAGTLDSAKRTFRAKSKSHSHLAWKDRHAIPNAKGWIFLGTHHREAPIFTSKTTPLPASVENVLKIIFTSGNLPNYLRLLHTRGRSVLIENKVDKKKLLVGIAVLGKLMDLTNPQLAPVYSSKARKRLCTIYERLILTNLTLSNTKDTVRQEFESLDLLLKLRDASEILEKESQSSSLAMSQISQVLGLAKMTPVNEKSTEFKMLRDYLEKSSSSKHHYQFKGVIGVFRLERPGEAERFTQWEKENLASVGDRRLLWHGSASSNFAGILSQGLRGDGIVSIGGKNFVSGVYFADISTKSAGYCQQKGEALILLCEVELGKSSALSVHHVGGTVHTKWRDAEYIHPDFKGFRVPDVRVGTTAGTGSGFYHSEYVVKNPAQIRQRYLFHVKVV</sequence>
<evidence type="ECO:0000256" key="1">
    <source>
        <dbReference type="ARBA" id="ARBA00022676"/>
    </source>
</evidence>
<organism evidence="9 10">
    <name type="scientific">Penicillium chrysogenum</name>
    <name type="common">Penicillium notatum</name>
    <dbReference type="NCBI Taxonomy" id="5076"/>
    <lineage>
        <taxon>Eukaryota</taxon>
        <taxon>Fungi</taxon>
        <taxon>Dikarya</taxon>
        <taxon>Ascomycota</taxon>
        <taxon>Pezizomycotina</taxon>
        <taxon>Eurotiomycetes</taxon>
        <taxon>Eurotiomycetidae</taxon>
        <taxon>Eurotiales</taxon>
        <taxon>Aspergillaceae</taxon>
        <taxon>Penicillium</taxon>
        <taxon>Penicillium chrysogenum species complex</taxon>
    </lineage>
</organism>
<dbReference type="Gene3D" id="3.90.228.10">
    <property type="match status" value="1"/>
</dbReference>
<evidence type="ECO:0000256" key="5">
    <source>
        <dbReference type="RuleBase" id="RU362114"/>
    </source>
</evidence>
<reference evidence="9 10" key="1">
    <citation type="journal article" date="2023" name="IMA Fungus">
        <title>Comparative genomic study of the Penicillium genus elucidates a diverse pangenome and 15 lateral gene transfer events.</title>
        <authorList>
            <person name="Petersen C."/>
            <person name="Sorensen T."/>
            <person name="Nielsen M.R."/>
            <person name="Sondergaard T.E."/>
            <person name="Sorensen J.L."/>
            <person name="Fitzpatrick D.A."/>
            <person name="Frisvad J.C."/>
            <person name="Nielsen K.L."/>
        </authorList>
    </citation>
    <scope>NUCLEOTIDE SEQUENCE [LARGE SCALE GENOMIC DNA]</scope>
    <source>
        <strain evidence="9 10">IBT 3361</strain>
    </source>
</reference>
<keyword evidence="2 5" id="KW-0808">Transferase</keyword>
<evidence type="ECO:0000259" key="8">
    <source>
        <dbReference type="PROSITE" id="PS51059"/>
    </source>
</evidence>
<dbReference type="PROSITE" id="PS50172">
    <property type="entry name" value="BRCT"/>
    <property type="match status" value="1"/>
</dbReference>
<dbReference type="PROSITE" id="PS51059">
    <property type="entry name" value="PARP_CATALYTIC"/>
    <property type="match status" value="1"/>
</dbReference>
<keyword evidence="10" id="KW-1185">Reference proteome</keyword>
<dbReference type="SUPFAM" id="SSF56399">
    <property type="entry name" value="ADP-ribosylation"/>
    <property type="match status" value="1"/>
</dbReference>
<dbReference type="PANTHER" id="PTHR10459">
    <property type="entry name" value="DNA LIGASE"/>
    <property type="match status" value="1"/>
</dbReference>
<feature type="domain" description="BRCT" evidence="7">
    <location>
        <begin position="9"/>
        <end position="103"/>
    </location>
</feature>
<gene>
    <name evidence="9" type="ORF">N7505_006215</name>
</gene>
<dbReference type="Proteomes" id="UP001220256">
    <property type="component" value="Unassembled WGS sequence"/>
</dbReference>
<dbReference type="Pfam" id="PF00644">
    <property type="entry name" value="PARP"/>
    <property type="match status" value="1"/>
</dbReference>
<keyword evidence="1 5" id="KW-0328">Glycosyltransferase</keyword>
<evidence type="ECO:0000259" key="7">
    <source>
        <dbReference type="PROSITE" id="PS50172"/>
    </source>
</evidence>
<keyword evidence="3 5" id="KW-0520">NAD</keyword>
<dbReference type="EMBL" id="JAPVEB010000003">
    <property type="protein sequence ID" value="KAJ5270457.1"/>
    <property type="molecule type" value="Genomic_DNA"/>
</dbReference>
<dbReference type="Gene3D" id="3.40.50.10190">
    <property type="entry name" value="BRCT domain"/>
    <property type="match status" value="1"/>
</dbReference>
<evidence type="ECO:0000313" key="9">
    <source>
        <dbReference type="EMBL" id="KAJ5270457.1"/>
    </source>
</evidence>
<comment type="catalytic activity">
    <reaction evidence="4">
        <text>NAD(+) + (ADP-D-ribosyl)n-acceptor = nicotinamide + (ADP-D-ribosyl)n+1-acceptor + H(+).</text>
        <dbReference type="EC" id="2.4.2.30"/>
    </reaction>
</comment>
<evidence type="ECO:0000256" key="3">
    <source>
        <dbReference type="ARBA" id="ARBA00023027"/>
    </source>
</evidence>
<dbReference type="Pfam" id="PF00533">
    <property type="entry name" value="BRCT"/>
    <property type="match status" value="1"/>
</dbReference>
<dbReference type="SUPFAM" id="SSF52113">
    <property type="entry name" value="BRCT domain"/>
    <property type="match status" value="1"/>
</dbReference>
<feature type="compositionally biased region" description="Basic and acidic residues" evidence="6">
    <location>
        <begin position="105"/>
        <end position="114"/>
    </location>
</feature>
<dbReference type="EC" id="2.4.2.-" evidence="5"/>
<accession>A0ABQ8WK61</accession>
<dbReference type="InterPro" id="IPR036420">
    <property type="entry name" value="BRCT_dom_sf"/>
</dbReference>
<comment type="caution">
    <text evidence="9">The sequence shown here is derived from an EMBL/GenBank/DDBJ whole genome shotgun (WGS) entry which is preliminary data.</text>
</comment>
<name>A0ABQ8WK61_PENCH</name>
<dbReference type="InterPro" id="IPR012317">
    <property type="entry name" value="Poly(ADP-ribose)pol_cat_dom"/>
</dbReference>
<evidence type="ECO:0000256" key="2">
    <source>
        <dbReference type="ARBA" id="ARBA00022679"/>
    </source>
</evidence>
<feature type="region of interest" description="Disordered" evidence="6">
    <location>
        <begin position="105"/>
        <end position="138"/>
    </location>
</feature>
<dbReference type="InterPro" id="IPR001357">
    <property type="entry name" value="BRCT_dom"/>
</dbReference>